<sequence length="563" mass="62303">MAVSRLLGGRSSGHDASHHQAKKSQAAEHNQRKVEQRTDGPCKASPCPPSQDNKVELSARSVGIVDDVADQSVKPASQGVECLSPDEMPESISNAFQKGVEAKSANEARKAIGEYLREIMNSYSEDFPPAQSVSEKLYLDALTLSAKVMSFEFPAEKVSDRKKMIGLTAELLLQMQSALERSSAELVNGQVTAVLSVGLMIPDDRDFLFGTCLNTQVISVDKYNVDIGNLDSRLAELNSKLAEAEAEAEAEQVEKLEERISNATVERANLVSERDKLVEKENSGMHSQKDFFHSCYGIMMDQVKSEIRIGLKELLDKKTGTGPNAGSKLVQQVMAKVKPVLKSKAKVIAKNTANQKNGVKKEDVYKEKKMGLLQLLNEEMTVVLEDRKKLLEGPEKLVLDEPVSVMDVHNETNTSNDVDLESIQISIKDVDLPDGTEVEEWANLLLNKLPVEERKKVDKADLIRCLGEKALEMDIRDGLILPEGTESPFVRNSALRQAKRWKKETSKISVTDLLKKAIGKNQDVQEIGQGSSVQMLIRFFTELIEKEKNEVRKGLSGPSSTWL</sequence>
<gene>
    <name evidence="3" type="ORF">GV64_02335</name>
</gene>
<proteinExistence type="predicted"/>
<evidence type="ECO:0000313" key="4">
    <source>
        <dbReference type="Proteomes" id="UP000027997"/>
    </source>
</evidence>
<comment type="caution">
    <text evidence="3">The sequence shown here is derived from an EMBL/GenBank/DDBJ whole genome shotgun (WGS) entry which is preliminary data.</text>
</comment>
<keyword evidence="4" id="KW-1185">Reference proteome</keyword>
<feature type="coiled-coil region" evidence="1">
    <location>
        <begin position="220"/>
        <end position="273"/>
    </location>
</feature>
<evidence type="ECO:0000313" key="3">
    <source>
        <dbReference type="EMBL" id="KEI69733.1"/>
    </source>
</evidence>
<dbReference type="EMBL" id="JOJP01000001">
    <property type="protein sequence ID" value="KEI69733.1"/>
    <property type="molecule type" value="Genomic_DNA"/>
</dbReference>
<organism evidence="3 4">
    <name type="scientific">Endozoicomonas elysicola</name>
    <dbReference type="NCBI Taxonomy" id="305900"/>
    <lineage>
        <taxon>Bacteria</taxon>
        <taxon>Pseudomonadati</taxon>
        <taxon>Pseudomonadota</taxon>
        <taxon>Gammaproteobacteria</taxon>
        <taxon>Oceanospirillales</taxon>
        <taxon>Endozoicomonadaceae</taxon>
        <taxon>Endozoicomonas</taxon>
    </lineage>
</organism>
<protein>
    <submittedName>
        <fullName evidence="3">Uncharacterized protein</fullName>
    </submittedName>
</protein>
<dbReference type="AlphaFoldDB" id="A0A081K6F7"/>
<keyword evidence="1" id="KW-0175">Coiled coil</keyword>
<dbReference type="Proteomes" id="UP000027997">
    <property type="component" value="Unassembled WGS sequence"/>
</dbReference>
<name>A0A081K6F7_9GAMM</name>
<reference evidence="3 4" key="1">
    <citation type="submission" date="2014-06" db="EMBL/GenBank/DDBJ databases">
        <title>Whole Genome Sequences of Three Symbiotic Endozoicomonas Bacteria.</title>
        <authorList>
            <person name="Neave M.J."/>
            <person name="Apprill A."/>
            <person name="Voolstra C.R."/>
        </authorList>
    </citation>
    <scope>NUCLEOTIDE SEQUENCE [LARGE SCALE GENOMIC DNA]</scope>
    <source>
        <strain evidence="3 4">DSM 22380</strain>
    </source>
</reference>
<feature type="region of interest" description="Disordered" evidence="2">
    <location>
        <begin position="1"/>
        <end position="54"/>
    </location>
</feature>
<accession>A0A081K6F7</accession>
<dbReference type="RefSeq" id="WP_020582122.1">
    <property type="nucleotide sequence ID" value="NZ_JOJP01000001.1"/>
</dbReference>
<evidence type="ECO:0000256" key="1">
    <source>
        <dbReference type="SAM" id="Coils"/>
    </source>
</evidence>
<evidence type="ECO:0000256" key="2">
    <source>
        <dbReference type="SAM" id="MobiDB-lite"/>
    </source>
</evidence>
<feature type="compositionally biased region" description="Basic and acidic residues" evidence="2">
    <location>
        <begin position="25"/>
        <end position="40"/>
    </location>
</feature>